<dbReference type="InterPro" id="IPR001906">
    <property type="entry name" value="Terpene_synth_N"/>
</dbReference>
<evidence type="ECO:0000256" key="2">
    <source>
        <dbReference type="ARBA" id="ARBA00022842"/>
    </source>
</evidence>
<dbReference type="InterPro" id="IPR008949">
    <property type="entry name" value="Isoprenoid_synthase_dom_sf"/>
</dbReference>
<sequence length="526" mass="60753">MEAITIFRSKLSIRSETKTLPACKVSRFPLTSFPGKHAHIVPLKATTITSLAYCDDEENNRKYKEMAPSEWGHRFLSAHVDFSEMDVLGREIEALKPQMRDMLMSSKGINKSSKKKILFIYLLVSLGLAFHFEDEIEESLKDGLREIEEIMAGEDDLYTVSIIFWVFRTYGHNISSGDNGKFKECLAKDAKGILSLYEAAHMGTTTDYILDEALSFTLSNLESLAASGTCKLNLSRRIRKALDQPQHKNMEILVAKEYIRDRIVEMHLVTLTYFEPKYSRVRIFLTKIYTIQIIVDDTCDRYASLGEVESLADTIERWDPDDHGIDELPDYLKSVVKFIFDTFQEFERECKRMMRSNLQLAKWAVTGHLPSFDEYLDVSGVEIALYFTLACILMGMENICKKEAYEWLKSRDKLVRALTAKARVLNDILGFEDDMSREYVTNSINCYNKQYGVTEEEAFRKLHQMVADLDKMMNEEFLKTIYYLKIFIIDTLRAANVSYEKDDEFTRPGEHLKNCITSLYVDLQGL</sequence>
<protein>
    <submittedName>
        <fullName evidence="8">Predicted protein</fullName>
    </submittedName>
</protein>
<dbReference type="PANTHER" id="PTHR31225:SF242">
    <property type="entry name" value="TERPENOID SYNTHASE 9"/>
    <property type="match status" value="1"/>
</dbReference>
<name>D7KD57_ARALL</name>
<dbReference type="CDD" id="cd00684">
    <property type="entry name" value="Terpene_cyclase_plant_C1"/>
    <property type="match status" value="1"/>
</dbReference>
<dbReference type="SUPFAM" id="SSF48239">
    <property type="entry name" value="Terpenoid cyclases/Protein prenyltransferases"/>
    <property type="match status" value="1"/>
</dbReference>
<keyword evidence="1" id="KW-0479">Metal-binding</keyword>
<dbReference type="InterPro" id="IPR050148">
    <property type="entry name" value="Terpene_synthase-like"/>
</dbReference>
<comment type="similarity">
    <text evidence="5">Belongs to the terpene synthase family. Tpsa subfamily.</text>
</comment>
<dbReference type="InterPro" id="IPR044814">
    <property type="entry name" value="Terpene_cyclase_plant_C1"/>
</dbReference>
<dbReference type="InterPro" id="IPR008930">
    <property type="entry name" value="Terpenoid_cyclase/PrenylTrfase"/>
</dbReference>
<organism evidence="9">
    <name type="scientific">Arabidopsis lyrata subsp. lyrata</name>
    <name type="common">Lyre-leaved rock-cress</name>
    <dbReference type="NCBI Taxonomy" id="81972"/>
    <lineage>
        <taxon>Eukaryota</taxon>
        <taxon>Viridiplantae</taxon>
        <taxon>Streptophyta</taxon>
        <taxon>Embryophyta</taxon>
        <taxon>Tracheophyta</taxon>
        <taxon>Spermatophyta</taxon>
        <taxon>Magnoliopsida</taxon>
        <taxon>eudicotyledons</taxon>
        <taxon>Gunneridae</taxon>
        <taxon>Pentapetalae</taxon>
        <taxon>rosids</taxon>
        <taxon>malvids</taxon>
        <taxon>Brassicales</taxon>
        <taxon>Brassicaceae</taxon>
        <taxon>Camelineae</taxon>
        <taxon>Arabidopsis</taxon>
    </lineage>
</organism>
<dbReference type="Pfam" id="PF03936">
    <property type="entry name" value="Terpene_synth_C"/>
    <property type="match status" value="1"/>
</dbReference>
<dbReference type="Proteomes" id="UP000008694">
    <property type="component" value="Unassembled WGS sequence"/>
</dbReference>
<feature type="domain" description="Terpene synthase N-terminal" evidence="6">
    <location>
        <begin position="70"/>
        <end position="242"/>
    </location>
</feature>
<evidence type="ECO:0000256" key="3">
    <source>
        <dbReference type="ARBA" id="ARBA00023211"/>
    </source>
</evidence>
<dbReference type="GO" id="GO:0010333">
    <property type="term" value="F:terpene synthase activity"/>
    <property type="evidence" value="ECO:0007669"/>
    <property type="project" value="InterPro"/>
</dbReference>
<evidence type="ECO:0000256" key="1">
    <source>
        <dbReference type="ARBA" id="ARBA00022723"/>
    </source>
</evidence>
<evidence type="ECO:0000256" key="5">
    <source>
        <dbReference type="ARBA" id="ARBA00038405"/>
    </source>
</evidence>
<dbReference type="SUPFAM" id="SSF48576">
    <property type="entry name" value="Terpenoid synthases"/>
    <property type="match status" value="1"/>
</dbReference>
<evidence type="ECO:0000313" key="9">
    <source>
        <dbReference type="Proteomes" id="UP000008694"/>
    </source>
</evidence>
<gene>
    <name evidence="8" type="ORF">ARALYDRAFT_681852</name>
</gene>
<dbReference type="GO" id="GO:0016102">
    <property type="term" value="P:diterpenoid biosynthetic process"/>
    <property type="evidence" value="ECO:0007669"/>
    <property type="project" value="InterPro"/>
</dbReference>
<evidence type="ECO:0000256" key="4">
    <source>
        <dbReference type="ARBA" id="ARBA00023239"/>
    </source>
</evidence>
<accession>D7KD57</accession>
<proteinExistence type="inferred from homology"/>
<evidence type="ECO:0000259" key="6">
    <source>
        <dbReference type="Pfam" id="PF01397"/>
    </source>
</evidence>
<dbReference type="eggNOG" id="ENOG502SHPY">
    <property type="taxonomic scope" value="Eukaryota"/>
</dbReference>
<dbReference type="PANTHER" id="PTHR31225">
    <property type="entry name" value="OS04G0344100 PROTEIN-RELATED"/>
    <property type="match status" value="1"/>
</dbReference>
<keyword evidence="9" id="KW-1185">Reference proteome</keyword>
<keyword evidence="4" id="KW-0456">Lyase</keyword>
<evidence type="ECO:0000259" key="7">
    <source>
        <dbReference type="Pfam" id="PF03936"/>
    </source>
</evidence>
<dbReference type="InterPro" id="IPR005630">
    <property type="entry name" value="Terpene_synthase_metal-bd"/>
</dbReference>
<dbReference type="STRING" id="81972.D7KD57"/>
<dbReference type="Gramene" id="Al_scaffold_0001_4175">
    <property type="protein sequence ID" value="Al_scaffold_0001_4175"/>
    <property type="gene ID" value="Al_scaffold_0001_4175"/>
</dbReference>
<reference evidence="9" key="1">
    <citation type="journal article" date="2011" name="Nat. Genet.">
        <title>The Arabidopsis lyrata genome sequence and the basis of rapid genome size change.</title>
        <authorList>
            <person name="Hu T.T."/>
            <person name="Pattyn P."/>
            <person name="Bakker E.G."/>
            <person name="Cao J."/>
            <person name="Cheng J.-F."/>
            <person name="Clark R.M."/>
            <person name="Fahlgren N."/>
            <person name="Fawcett J.A."/>
            <person name="Grimwood J."/>
            <person name="Gundlach H."/>
            <person name="Haberer G."/>
            <person name="Hollister J.D."/>
            <person name="Ossowski S."/>
            <person name="Ottilar R.P."/>
            <person name="Salamov A.A."/>
            <person name="Schneeberger K."/>
            <person name="Spannagl M."/>
            <person name="Wang X."/>
            <person name="Yang L."/>
            <person name="Nasrallah M.E."/>
            <person name="Bergelson J."/>
            <person name="Carrington J.C."/>
            <person name="Gaut B.S."/>
            <person name="Schmutz J."/>
            <person name="Mayer K.F.X."/>
            <person name="Van de Peer Y."/>
            <person name="Grigoriev I.V."/>
            <person name="Nordborg M."/>
            <person name="Weigel D."/>
            <person name="Guo Y.-L."/>
        </authorList>
    </citation>
    <scope>NUCLEOTIDE SEQUENCE [LARGE SCALE GENOMIC DNA]</scope>
    <source>
        <strain evidence="9">cv. MN47</strain>
    </source>
</reference>
<dbReference type="Pfam" id="PF01397">
    <property type="entry name" value="Terpene_synth"/>
    <property type="match status" value="1"/>
</dbReference>
<dbReference type="HOGENOM" id="CLU_003125_7_2_1"/>
<keyword evidence="3" id="KW-0464">Manganese</keyword>
<dbReference type="AlphaFoldDB" id="D7KD57"/>
<dbReference type="GO" id="GO:0000287">
    <property type="term" value="F:magnesium ion binding"/>
    <property type="evidence" value="ECO:0007669"/>
    <property type="project" value="InterPro"/>
</dbReference>
<keyword evidence="2" id="KW-0460">Magnesium</keyword>
<dbReference type="EMBL" id="GL348713">
    <property type="protein sequence ID" value="EFH67715.1"/>
    <property type="molecule type" value="Genomic_DNA"/>
</dbReference>
<feature type="domain" description="Terpene synthase metal-binding" evidence="7">
    <location>
        <begin position="257"/>
        <end position="471"/>
    </location>
</feature>
<dbReference type="Gene3D" id="1.10.600.10">
    <property type="entry name" value="Farnesyl Diphosphate Synthase"/>
    <property type="match status" value="1"/>
</dbReference>
<evidence type="ECO:0000313" key="8">
    <source>
        <dbReference type="EMBL" id="EFH67715.1"/>
    </source>
</evidence>